<organism evidence="11 12">
    <name type="scientific">Glycine soja</name>
    <name type="common">Wild soybean</name>
    <dbReference type="NCBI Taxonomy" id="3848"/>
    <lineage>
        <taxon>Eukaryota</taxon>
        <taxon>Viridiplantae</taxon>
        <taxon>Streptophyta</taxon>
        <taxon>Embryophyta</taxon>
        <taxon>Tracheophyta</taxon>
        <taxon>Spermatophyta</taxon>
        <taxon>Magnoliopsida</taxon>
        <taxon>eudicotyledons</taxon>
        <taxon>Gunneridae</taxon>
        <taxon>Pentapetalae</taxon>
        <taxon>rosids</taxon>
        <taxon>fabids</taxon>
        <taxon>Fabales</taxon>
        <taxon>Fabaceae</taxon>
        <taxon>Papilionoideae</taxon>
        <taxon>50 kb inversion clade</taxon>
        <taxon>NPAAA clade</taxon>
        <taxon>indigoferoid/millettioid clade</taxon>
        <taxon>Phaseoleae</taxon>
        <taxon>Glycine</taxon>
        <taxon>Glycine subgen. Soja</taxon>
    </lineage>
</organism>
<dbReference type="SUPFAM" id="SSF50630">
    <property type="entry name" value="Acid proteases"/>
    <property type="match status" value="1"/>
</dbReference>
<comment type="similarity">
    <text evidence="2">Belongs to the peptidase A1 family.</text>
</comment>
<dbReference type="PROSITE" id="PS51767">
    <property type="entry name" value="PEPTIDASE_A1"/>
    <property type="match status" value="1"/>
</dbReference>
<dbReference type="InterPro" id="IPR034161">
    <property type="entry name" value="Pepsin-like_plant"/>
</dbReference>
<evidence type="ECO:0000256" key="8">
    <source>
        <dbReference type="ARBA" id="ARBA00023180"/>
    </source>
</evidence>
<dbReference type="InterPro" id="IPR033121">
    <property type="entry name" value="PEPTIDASE_A1"/>
</dbReference>
<keyword evidence="4" id="KW-0645">Protease</keyword>
<keyword evidence="5 9" id="KW-0732">Signal</keyword>
<evidence type="ECO:0000256" key="4">
    <source>
        <dbReference type="ARBA" id="ARBA00022670"/>
    </source>
</evidence>
<evidence type="ECO:0000256" key="6">
    <source>
        <dbReference type="ARBA" id="ARBA00022750"/>
    </source>
</evidence>
<dbReference type="PROSITE" id="PS00141">
    <property type="entry name" value="ASP_PROTEASE"/>
    <property type="match status" value="1"/>
</dbReference>
<keyword evidence="3" id="KW-0964">Secreted</keyword>
<comment type="subcellular location">
    <subcellularLocation>
        <location evidence="1">Secreted</location>
    </subcellularLocation>
</comment>
<keyword evidence="6" id="KW-0064">Aspartyl protease</keyword>
<evidence type="ECO:0000256" key="3">
    <source>
        <dbReference type="ARBA" id="ARBA00022525"/>
    </source>
</evidence>
<comment type="caution">
    <text evidence="11">The sequence shown here is derived from an EMBL/GenBank/DDBJ whole genome shotgun (WGS) entry which is preliminary data.</text>
</comment>
<dbReference type="FunFam" id="2.40.70.10:FF:000050">
    <property type="entry name" value="Aspartic proteinase CDR1"/>
    <property type="match status" value="1"/>
</dbReference>
<gene>
    <name evidence="11" type="ORF">D0Y65_031244</name>
</gene>
<evidence type="ECO:0000256" key="1">
    <source>
        <dbReference type="ARBA" id="ARBA00004613"/>
    </source>
</evidence>
<evidence type="ECO:0000313" key="12">
    <source>
        <dbReference type="Proteomes" id="UP000289340"/>
    </source>
</evidence>
<dbReference type="FunFam" id="2.40.70.10:FF:000016">
    <property type="entry name" value="Probable aspartic protease At2g35615"/>
    <property type="match status" value="1"/>
</dbReference>
<dbReference type="Pfam" id="PF14541">
    <property type="entry name" value="TAXi_C"/>
    <property type="match status" value="1"/>
</dbReference>
<evidence type="ECO:0000256" key="9">
    <source>
        <dbReference type="SAM" id="SignalP"/>
    </source>
</evidence>
<keyword evidence="12" id="KW-1185">Reference proteome</keyword>
<keyword evidence="8" id="KW-0325">Glycoprotein</keyword>
<evidence type="ECO:0000256" key="2">
    <source>
        <dbReference type="ARBA" id="ARBA00007447"/>
    </source>
</evidence>
<dbReference type="GO" id="GO:0006508">
    <property type="term" value="P:proteolysis"/>
    <property type="evidence" value="ECO:0007669"/>
    <property type="project" value="UniProtKB-KW"/>
</dbReference>
<dbReference type="InterPro" id="IPR051708">
    <property type="entry name" value="Plant_Aspart_Prot_A1"/>
</dbReference>
<dbReference type="InterPro" id="IPR032861">
    <property type="entry name" value="TAXi_N"/>
</dbReference>
<dbReference type="GO" id="GO:0005576">
    <property type="term" value="C:extracellular region"/>
    <property type="evidence" value="ECO:0007669"/>
    <property type="project" value="UniProtKB-SubCell"/>
</dbReference>
<proteinExistence type="inferred from homology"/>
<dbReference type="GO" id="GO:0004190">
    <property type="term" value="F:aspartic-type endopeptidase activity"/>
    <property type="evidence" value="ECO:0007669"/>
    <property type="project" value="UniProtKB-KW"/>
</dbReference>
<evidence type="ECO:0000313" key="11">
    <source>
        <dbReference type="EMBL" id="RZB81931.1"/>
    </source>
</evidence>
<dbReference type="EMBL" id="QZWG01000011">
    <property type="protein sequence ID" value="RZB81931.1"/>
    <property type="molecule type" value="Genomic_DNA"/>
</dbReference>
<feature type="chain" id="PRO_5019061258" evidence="9">
    <location>
        <begin position="29"/>
        <end position="450"/>
    </location>
</feature>
<name>A0A445I7C5_GLYSO</name>
<dbReference type="Proteomes" id="UP000289340">
    <property type="component" value="Chromosome 11"/>
</dbReference>
<dbReference type="InterPro" id="IPR021109">
    <property type="entry name" value="Peptidase_aspartic_dom_sf"/>
</dbReference>
<protein>
    <submittedName>
        <fullName evidence="11">Aspartic proteinase CDR1</fullName>
    </submittedName>
</protein>
<dbReference type="InterPro" id="IPR032799">
    <property type="entry name" value="TAXi_C"/>
</dbReference>
<dbReference type="Pfam" id="PF14543">
    <property type="entry name" value="TAXi_N"/>
    <property type="match status" value="1"/>
</dbReference>
<evidence type="ECO:0000259" key="10">
    <source>
        <dbReference type="PROSITE" id="PS51767"/>
    </source>
</evidence>
<accession>A0A445I7C5</accession>
<keyword evidence="7" id="KW-0378">Hydrolase</keyword>
<feature type="signal peptide" evidence="9">
    <location>
        <begin position="1"/>
        <end position="28"/>
    </location>
</feature>
<dbReference type="PANTHER" id="PTHR47967">
    <property type="entry name" value="OS07G0603500 PROTEIN-RELATED"/>
    <property type="match status" value="1"/>
</dbReference>
<dbReference type="AlphaFoldDB" id="A0A445I7C5"/>
<evidence type="ECO:0000256" key="5">
    <source>
        <dbReference type="ARBA" id="ARBA00022729"/>
    </source>
</evidence>
<dbReference type="Gene3D" id="2.40.70.10">
    <property type="entry name" value="Acid Proteases"/>
    <property type="match status" value="2"/>
</dbReference>
<dbReference type="Gramene" id="XM_028330773.1">
    <property type="protein sequence ID" value="XP_028186574.1"/>
    <property type="gene ID" value="LOC114373272"/>
</dbReference>
<dbReference type="InterPro" id="IPR001969">
    <property type="entry name" value="Aspartic_peptidase_AS"/>
</dbReference>
<sequence length="450" mass="47879">MAAMMTRSSSSLALVLLCLYINISFSNSKVLNSGFSVEMIHRDSSRSPLYRHTETPFQRVANAMRRSINRANHFNKKSFVASTNTAESTVKASQGEYLMSYSVGTPPFEILGVVDTGSGITWMQCQRCEDCYEQTTPIFDPSKSKTYKTLPCSSNMCQSVISTPSCSSDKIGCKYTIKYGDGSHSQGDLSVETLTLGSTNGSSVQFPNTVIGCGHNNKGTFQGEGSGVVGLGGGPVSLISQLSSSIGGKFSYCLAPMFSQSNSSSKLNFGDAAVVSGLGTVSTPLVSKTGSEVFYYLILEAFSVGDKRIEFVGGSSSSGSSNGEGNIIIDSGTTLTLLPQEDYSNLESAVADAIQANRVSDPSNFLSLCYQTTPSGQLDVPVITAHFKGADVELNPISTFVQVAEGVVCFAFHSSEVVSIFGNLAQLNLLVGYDLMEQTVSFKPTDCTQE</sequence>
<dbReference type="CDD" id="cd05476">
    <property type="entry name" value="pepsin_A_like_plant"/>
    <property type="match status" value="1"/>
</dbReference>
<reference evidence="11 12" key="1">
    <citation type="submission" date="2018-09" db="EMBL/GenBank/DDBJ databases">
        <title>A high-quality reference genome of wild soybean provides a powerful tool to mine soybean genomes.</title>
        <authorList>
            <person name="Xie M."/>
            <person name="Chung C.Y.L."/>
            <person name="Li M.-W."/>
            <person name="Wong F.-L."/>
            <person name="Chan T.-F."/>
            <person name="Lam H.-M."/>
        </authorList>
    </citation>
    <scope>NUCLEOTIDE SEQUENCE [LARGE SCALE GENOMIC DNA]</scope>
    <source>
        <strain evidence="12">cv. W05</strain>
        <tissue evidence="11">Hypocotyl of etiolated seedlings</tissue>
    </source>
</reference>
<feature type="domain" description="Peptidase A1" evidence="10">
    <location>
        <begin position="97"/>
        <end position="443"/>
    </location>
</feature>
<evidence type="ECO:0000256" key="7">
    <source>
        <dbReference type="ARBA" id="ARBA00022801"/>
    </source>
</evidence>
<dbReference type="PANTHER" id="PTHR47967:SF66">
    <property type="entry name" value="ASPARTIC PROTEINASE CDR1-RELATED"/>
    <property type="match status" value="1"/>
</dbReference>